<evidence type="ECO:0000256" key="2">
    <source>
        <dbReference type="ARBA" id="ARBA00005628"/>
    </source>
</evidence>
<dbReference type="Gene3D" id="3.90.550.10">
    <property type="entry name" value="Spore Coat Polysaccharide Biosynthesis Protein SpsA, Chain A"/>
    <property type="match status" value="1"/>
</dbReference>
<dbReference type="Gene3D" id="3.40.50.1000">
    <property type="entry name" value="HAD superfamily/HAD-like"/>
    <property type="match status" value="1"/>
</dbReference>
<evidence type="ECO:0000256" key="7">
    <source>
        <dbReference type="ARBA" id="ARBA00031828"/>
    </source>
</evidence>
<gene>
    <name evidence="9" type="ORF">SAMN04489718_1031</name>
</gene>
<dbReference type="SUPFAM" id="SSF53448">
    <property type="entry name" value="Nucleotide-diphospho-sugar transferases"/>
    <property type="match status" value="1"/>
</dbReference>
<accession>A0A1H0ZGG5</accession>
<evidence type="ECO:0000313" key="10">
    <source>
        <dbReference type="Proteomes" id="UP000199301"/>
    </source>
</evidence>
<comment type="subcellular location">
    <subcellularLocation>
        <location evidence="1">Cytoplasm</location>
    </subcellularLocation>
</comment>
<evidence type="ECO:0000256" key="1">
    <source>
        <dbReference type="ARBA" id="ARBA00004496"/>
    </source>
</evidence>
<dbReference type="GO" id="GO:0046872">
    <property type="term" value="F:metal ion binding"/>
    <property type="evidence" value="ECO:0007669"/>
    <property type="project" value="UniProtKB-KW"/>
</dbReference>
<dbReference type="PANTHER" id="PTHR42891">
    <property type="entry name" value="D-GLYCERO-BETA-D-MANNO-HEPTOSE-1,7-BISPHOSPHATE 7-PHOSPHATASE"/>
    <property type="match status" value="1"/>
</dbReference>
<protein>
    <recommendedName>
        <fullName evidence="7">D,D-heptose 1,7-bisphosphate phosphatase</fullName>
    </recommendedName>
</protein>
<dbReference type="SUPFAM" id="SSF56784">
    <property type="entry name" value="HAD-like"/>
    <property type="match status" value="1"/>
</dbReference>
<dbReference type="InterPro" id="IPR006439">
    <property type="entry name" value="HAD-SF_hydro_IA"/>
</dbReference>
<comment type="similarity">
    <text evidence="2">Belongs to the GmhB family.</text>
</comment>
<organism evidence="9 10">
    <name type="scientific">Actinopolyspora saharensis</name>
    <dbReference type="NCBI Taxonomy" id="995062"/>
    <lineage>
        <taxon>Bacteria</taxon>
        <taxon>Bacillati</taxon>
        <taxon>Actinomycetota</taxon>
        <taxon>Actinomycetes</taxon>
        <taxon>Actinopolysporales</taxon>
        <taxon>Actinopolysporaceae</taxon>
        <taxon>Actinopolyspora</taxon>
    </lineage>
</organism>
<keyword evidence="10" id="KW-1185">Reference proteome</keyword>
<dbReference type="InterPro" id="IPR006543">
    <property type="entry name" value="Histidinol-phos"/>
</dbReference>
<keyword evidence="3" id="KW-0963">Cytoplasm</keyword>
<dbReference type="NCBIfam" id="TIGR01662">
    <property type="entry name" value="HAD-SF-IIIA"/>
    <property type="match status" value="1"/>
</dbReference>
<dbReference type="NCBIfam" id="TIGR01509">
    <property type="entry name" value="HAD-SF-IA-v3"/>
    <property type="match status" value="1"/>
</dbReference>
<keyword evidence="6" id="KW-0119">Carbohydrate metabolism</keyword>
<dbReference type="PANTHER" id="PTHR42891:SF1">
    <property type="entry name" value="D-GLYCERO-BETA-D-MANNO-HEPTOSE-1,7-BISPHOSPHATE 7-PHOSPHATASE"/>
    <property type="match status" value="1"/>
</dbReference>
<dbReference type="RefSeq" id="WP_092521431.1">
    <property type="nucleotide sequence ID" value="NZ_FNKO01000001.1"/>
</dbReference>
<dbReference type="GO" id="GO:0016791">
    <property type="term" value="F:phosphatase activity"/>
    <property type="evidence" value="ECO:0007669"/>
    <property type="project" value="InterPro"/>
</dbReference>
<dbReference type="InterPro" id="IPR006549">
    <property type="entry name" value="HAD-SF_hydro_IIIA"/>
</dbReference>
<dbReference type="InterPro" id="IPR023214">
    <property type="entry name" value="HAD_sf"/>
</dbReference>
<dbReference type="InterPro" id="IPR004446">
    <property type="entry name" value="Heptose_bisP_phosphatase"/>
</dbReference>
<evidence type="ECO:0000256" key="3">
    <source>
        <dbReference type="ARBA" id="ARBA00022490"/>
    </source>
</evidence>
<dbReference type="Pfam" id="PF00535">
    <property type="entry name" value="Glycos_transf_2"/>
    <property type="match status" value="1"/>
</dbReference>
<dbReference type="InterPro" id="IPR036412">
    <property type="entry name" value="HAD-like_sf"/>
</dbReference>
<dbReference type="EMBL" id="FNKO01000001">
    <property type="protein sequence ID" value="SDQ26517.1"/>
    <property type="molecule type" value="Genomic_DNA"/>
</dbReference>
<feature type="domain" description="Glycosyltransferase 2-like" evidence="8">
    <location>
        <begin position="10"/>
        <end position="121"/>
    </location>
</feature>
<name>A0A1H0ZGG5_9ACTN</name>
<dbReference type="AlphaFoldDB" id="A0A1H0ZGG5"/>
<reference evidence="10" key="1">
    <citation type="submission" date="2016-10" db="EMBL/GenBank/DDBJ databases">
        <authorList>
            <person name="Varghese N."/>
            <person name="Submissions S."/>
        </authorList>
    </citation>
    <scope>NUCLEOTIDE SEQUENCE [LARGE SCALE GENOMIC DNA]</scope>
    <source>
        <strain evidence="10">DSM 45459</strain>
    </source>
</reference>
<dbReference type="Proteomes" id="UP000199301">
    <property type="component" value="Unassembled WGS sequence"/>
</dbReference>
<dbReference type="CDD" id="cd07503">
    <property type="entry name" value="HAD_HisB-N"/>
    <property type="match status" value="1"/>
</dbReference>
<dbReference type="OrthoDB" id="9781367at2"/>
<dbReference type="InterPro" id="IPR001173">
    <property type="entry name" value="Glyco_trans_2-like"/>
</dbReference>
<evidence type="ECO:0000259" key="8">
    <source>
        <dbReference type="Pfam" id="PF00535"/>
    </source>
</evidence>
<dbReference type="NCBIfam" id="TIGR01656">
    <property type="entry name" value="Histidinol-ppas"/>
    <property type="match status" value="1"/>
</dbReference>
<keyword evidence="5" id="KW-0378">Hydrolase</keyword>
<dbReference type="STRING" id="995062.SAMN04489718_1031"/>
<dbReference type="Pfam" id="PF13242">
    <property type="entry name" value="Hydrolase_like"/>
    <property type="match status" value="1"/>
</dbReference>
<sequence>MSARERLHHTVVVPTTGRASLHTLLDALRTARSPLVEEILLVDDRPGEPGAEPLAVEPGLPVRVVRSAGVGPAAARNIGWHHARSPWVVFLDDDVVPASDWGRWLEEDLASAPAEVAACQGVLSVPLPGERAPTDLERDTAGLASAWWITADIAYRREVLARLGGFDERFPRAFREDADLALRARARGYRLVAGERRSLHPVRRAGVLASVRAQAGNADNAVMRAKHGRRWRRLAGEGPGRTREHVATTALLLTALAAATRLRDPLWRKVSGAAALGWAIATAEFALRRILPGPRTPAEIATMLLTSVLIPPAACWHRSRGQLKALRVSRRWSCPPPRAVLFDRDDTLVHDVPYNGDPRQVRPLPGVSEALRSLRDGGVLVGVVTNQSGVSRGLLDRDQVDSVNTAVENQLGPFATWQVCPHGDGDGCRCRKPEPGLIERAAAELHLLPSECVVIGDTGADLEAASRAGARAILVPTTRTRPEEVRRARAAAEVTRSVTEAVERLLEGAGR</sequence>
<dbReference type="GO" id="GO:0005737">
    <property type="term" value="C:cytoplasm"/>
    <property type="evidence" value="ECO:0007669"/>
    <property type="project" value="UniProtKB-SubCell"/>
</dbReference>
<dbReference type="InterPro" id="IPR029044">
    <property type="entry name" value="Nucleotide-diphossugar_trans"/>
</dbReference>
<keyword evidence="4" id="KW-0479">Metal-binding</keyword>
<evidence type="ECO:0000313" key="9">
    <source>
        <dbReference type="EMBL" id="SDQ26517.1"/>
    </source>
</evidence>
<evidence type="ECO:0000256" key="5">
    <source>
        <dbReference type="ARBA" id="ARBA00022801"/>
    </source>
</evidence>
<proteinExistence type="inferred from homology"/>
<evidence type="ECO:0000256" key="6">
    <source>
        <dbReference type="ARBA" id="ARBA00023277"/>
    </source>
</evidence>
<dbReference type="GO" id="GO:0005975">
    <property type="term" value="P:carbohydrate metabolic process"/>
    <property type="evidence" value="ECO:0007669"/>
    <property type="project" value="InterPro"/>
</dbReference>
<evidence type="ECO:0000256" key="4">
    <source>
        <dbReference type="ARBA" id="ARBA00022723"/>
    </source>
</evidence>